<dbReference type="GO" id="GO:0006799">
    <property type="term" value="P:polyphosphate biosynthetic process"/>
    <property type="evidence" value="ECO:0007669"/>
    <property type="project" value="UniProtKB-ARBA"/>
</dbReference>
<dbReference type="AlphaFoldDB" id="A0A367KG41"/>
<evidence type="ECO:0000256" key="5">
    <source>
        <dbReference type="ARBA" id="ARBA00023136"/>
    </source>
</evidence>
<dbReference type="STRING" id="4846.A0A367KG41"/>
<feature type="non-terminal residue" evidence="7">
    <location>
        <position position="160"/>
    </location>
</feature>
<dbReference type="CDD" id="cd14480">
    <property type="entry name" value="SPX_VTC2_like"/>
    <property type="match status" value="1"/>
</dbReference>
<proteinExistence type="predicted"/>
<dbReference type="GO" id="GO:0005774">
    <property type="term" value="C:vacuolar membrane"/>
    <property type="evidence" value="ECO:0007669"/>
    <property type="project" value="UniProtKB-SubCell"/>
</dbReference>
<comment type="caution">
    <text evidence="7">The sequence shown here is derived from an EMBL/GenBank/DDBJ whole genome shotgun (WGS) entry which is preliminary data.</text>
</comment>
<keyword evidence="2" id="KW-0926">Vacuole</keyword>
<evidence type="ECO:0000259" key="6">
    <source>
        <dbReference type="PROSITE" id="PS51382"/>
    </source>
</evidence>
<evidence type="ECO:0000313" key="7">
    <source>
        <dbReference type="EMBL" id="RCI01138.1"/>
    </source>
</evidence>
<dbReference type="PROSITE" id="PS51382">
    <property type="entry name" value="SPX"/>
    <property type="match status" value="1"/>
</dbReference>
<dbReference type="PANTHER" id="PTHR46140:SF1">
    <property type="entry name" value="VACUOLAR TRANSPORTER CHAPERONE COMPLEX SUBUNIT 4-RELATED"/>
    <property type="match status" value="1"/>
</dbReference>
<comment type="subcellular location">
    <subcellularLocation>
        <location evidence="1">Vacuole membrane</location>
        <topology evidence="1">Multi-pass membrane protein</topology>
    </subcellularLocation>
</comment>
<dbReference type="InterPro" id="IPR004331">
    <property type="entry name" value="SPX_dom"/>
</dbReference>
<keyword evidence="3" id="KW-0812">Transmembrane</keyword>
<sequence length="160" mass="18851">MKFGTEFNSKINEPWRASYIQYNRLNAQLKNQRTWTDKDKINFQQQIESELKKVYGFVQARLDALKQRVDKCDTLLKKKKTAITYDAVADSLAEILIDVDDLTKFHELNLAGFDKITKKHDKQTQGGLRTVYFNQLLETYPLDKQRFDVLMVRISDMHDL</sequence>
<gene>
    <name evidence="7" type="primary">VTC4_14</name>
    <name evidence="7" type="ORF">CU098_012077</name>
</gene>
<keyword evidence="4" id="KW-1133">Transmembrane helix</keyword>
<dbReference type="EMBL" id="PJQM01001769">
    <property type="protein sequence ID" value="RCI01138.1"/>
    <property type="molecule type" value="Genomic_DNA"/>
</dbReference>
<dbReference type="PANTHER" id="PTHR46140">
    <property type="entry name" value="VACUOLAR TRANSPORTER CHAPERONE 1-RELATED"/>
    <property type="match status" value="1"/>
</dbReference>
<name>A0A367KG41_RHIST</name>
<accession>A0A367KG41</accession>
<evidence type="ECO:0000256" key="1">
    <source>
        <dbReference type="ARBA" id="ARBA00004128"/>
    </source>
</evidence>
<dbReference type="Proteomes" id="UP000253551">
    <property type="component" value="Unassembled WGS sequence"/>
</dbReference>
<keyword evidence="8" id="KW-1185">Reference proteome</keyword>
<keyword evidence="5" id="KW-0472">Membrane</keyword>
<feature type="domain" description="SPX" evidence="6">
    <location>
        <begin position="1"/>
        <end position="134"/>
    </location>
</feature>
<dbReference type="InterPro" id="IPR051572">
    <property type="entry name" value="VTC_Complex_Subunit"/>
</dbReference>
<evidence type="ECO:0000256" key="3">
    <source>
        <dbReference type="ARBA" id="ARBA00022692"/>
    </source>
</evidence>
<evidence type="ECO:0000313" key="8">
    <source>
        <dbReference type="Proteomes" id="UP000253551"/>
    </source>
</evidence>
<protein>
    <submittedName>
        <fullName evidence="7">Vacuolar transporter chaperone</fullName>
    </submittedName>
</protein>
<dbReference type="Pfam" id="PF03105">
    <property type="entry name" value="SPX"/>
    <property type="match status" value="1"/>
</dbReference>
<organism evidence="7 8">
    <name type="scientific">Rhizopus stolonifer</name>
    <name type="common">Rhizopus nigricans</name>
    <dbReference type="NCBI Taxonomy" id="4846"/>
    <lineage>
        <taxon>Eukaryota</taxon>
        <taxon>Fungi</taxon>
        <taxon>Fungi incertae sedis</taxon>
        <taxon>Mucoromycota</taxon>
        <taxon>Mucoromycotina</taxon>
        <taxon>Mucoromycetes</taxon>
        <taxon>Mucorales</taxon>
        <taxon>Mucorineae</taxon>
        <taxon>Rhizopodaceae</taxon>
        <taxon>Rhizopus</taxon>
    </lineage>
</organism>
<dbReference type="OrthoDB" id="6493944at2759"/>
<reference evidence="7 8" key="1">
    <citation type="journal article" date="2018" name="G3 (Bethesda)">
        <title>Phylogenetic and Phylogenomic Definition of Rhizopus Species.</title>
        <authorList>
            <person name="Gryganskyi A.P."/>
            <person name="Golan J."/>
            <person name="Dolatabadi S."/>
            <person name="Mondo S."/>
            <person name="Robb S."/>
            <person name="Idnurm A."/>
            <person name="Muszewska A."/>
            <person name="Steczkiewicz K."/>
            <person name="Masonjones S."/>
            <person name="Liao H.L."/>
            <person name="Gajdeczka M.T."/>
            <person name="Anike F."/>
            <person name="Vuek A."/>
            <person name="Anishchenko I.M."/>
            <person name="Voigt K."/>
            <person name="de Hoog G.S."/>
            <person name="Smith M.E."/>
            <person name="Heitman J."/>
            <person name="Vilgalys R."/>
            <person name="Stajich J.E."/>
        </authorList>
    </citation>
    <scope>NUCLEOTIDE SEQUENCE [LARGE SCALE GENOMIC DNA]</scope>
    <source>
        <strain evidence="7 8">LSU 92-RS-03</strain>
    </source>
</reference>
<evidence type="ECO:0000256" key="4">
    <source>
        <dbReference type="ARBA" id="ARBA00022989"/>
    </source>
</evidence>
<evidence type="ECO:0000256" key="2">
    <source>
        <dbReference type="ARBA" id="ARBA00022554"/>
    </source>
</evidence>